<reference evidence="1 2" key="1">
    <citation type="journal article" date="2020" name="Phytopathology">
        <title>Genome Sequence Resources of Colletotrichum truncatum, C. plurivorum, C. musicola, and C. sojae: Four Species Pathogenic to Soybean (Glycine max).</title>
        <authorList>
            <person name="Rogerio F."/>
            <person name="Boufleur T.R."/>
            <person name="Ciampi-Guillardi M."/>
            <person name="Sukno S.A."/>
            <person name="Thon M.R."/>
            <person name="Massola Junior N.S."/>
            <person name="Baroncelli R."/>
        </authorList>
    </citation>
    <scope>NUCLEOTIDE SEQUENCE [LARGE SCALE GENOMIC DNA]</scope>
    <source>
        <strain evidence="1 2">CMES1059</strain>
    </source>
</reference>
<gene>
    <name evidence="1" type="ORF">CTRU02_215340</name>
</gene>
<organism evidence="1 2">
    <name type="scientific">Colletotrichum truncatum</name>
    <name type="common">Anthracnose fungus</name>
    <name type="synonym">Colletotrichum capsici</name>
    <dbReference type="NCBI Taxonomy" id="5467"/>
    <lineage>
        <taxon>Eukaryota</taxon>
        <taxon>Fungi</taxon>
        <taxon>Dikarya</taxon>
        <taxon>Ascomycota</taxon>
        <taxon>Pezizomycotina</taxon>
        <taxon>Sordariomycetes</taxon>
        <taxon>Hypocreomycetidae</taxon>
        <taxon>Glomerellales</taxon>
        <taxon>Glomerellaceae</taxon>
        <taxon>Colletotrichum</taxon>
        <taxon>Colletotrichum truncatum species complex</taxon>
    </lineage>
</organism>
<comment type="caution">
    <text evidence="1">The sequence shown here is derived from an EMBL/GenBank/DDBJ whole genome shotgun (WGS) entry which is preliminary data.</text>
</comment>
<dbReference type="Proteomes" id="UP000805649">
    <property type="component" value="Unassembled WGS sequence"/>
</dbReference>
<dbReference type="EMBL" id="VUJX02000015">
    <property type="protein sequence ID" value="KAL0929697.1"/>
    <property type="molecule type" value="Genomic_DNA"/>
</dbReference>
<evidence type="ECO:0000313" key="1">
    <source>
        <dbReference type="EMBL" id="KAL0929697.1"/>
    </source>
</evidence>
<name>A0ACC3YD29_COLTU</name>
<protein>
    <submittedName>
        <fullName evidence="1">C6 finger domain-containing protein</fullName>
    </submittedName>
</protein>
<sequence>MRMPATPVAAAADNNSVEASSTPDSRSTAASLTATAAAAAAVVDSAAAAAAAAAATATATTTSNSASPVASNSASASAPSQTQAQAPTAVLHDAASDGSEPYSSYSAGKRTSIEPRHSTTHRRLAPAPPPPPPSSTNSRHNDTLRFPPSPSPTPSHPTPSHPNLTTISSTSSTYSSSSHTANSNTDRSCRLPAPKPGQCPVMALQNVLCDDDDDDVEAAADAARRTLSHPSQPPTPPILHDASVAMLPVPPPVPATVPSLTLNPILSGPDPSDSMMVTRPNPSHVVMTTRPQIPSRVQQSDPGCKTCQVRKMPCDEGRPTCQNCMRMGIHCLGYFSPPSHAQLQLLQPTDRSVPGPSMTSSAGSTGVNANASRQEQEEYLYFLLDHYRHTKRHCMWDLITLDFNEHFKCKMRKEALQMIKRRRFKDRETRDPSPNDVPNPIPRPKAKRGRRPKFNPATLSSNVRESGPQLGTG</sequence>
<keyword evidence="2" id="KW-1185">Reference proteome</keyword>
<accession>A0ACC3YD29</accession>
<proteinExistence type="predicted"/>
<evidence type="ECO:0000313" key="2">
    <source>
        <dbReference type="Proteomes" id="UP000805649"/>
    </source>
</evidence>